<dbReference type="PANTHER" id="PTHR11439">
    <property type="entry name" value="GAG-POL-RELATED RETROTRANSPOSON"/>
    <property type="match status" value="1"/>
</dbReference>
<reference evidence="1" key="2">
    <citation type="submission" date="2007-03" db="EMBL/GenBank/DDBJ databases">
        <authorList>
            <consortium name="The International Medicago Genome Annotation Group"/>
        </authorList>
    </citation>
    <scope>NUCLEOTIDE SEQUENCE</scope>
</reference>
<dbReference type="AlphaFoldDB" id="A2Q4S2"/>
<evidence type="ECO:0000313" key="1">
    <source>
        <dbReference type="EMBL" id="ABN08622.1"/>
    </source>
</evidence>
<dbReference type="CDD" id="cd09272">
    <property type="entry name" value="RNase_HI_RT_Ty1"/>
    <property type="match status" value="1"/>
</dbReference>
<gene>
    <name evidence="1" type="ORF">MtrDRAFT_AC157777g36v2</name>
</gene>
<proteinExistence type="predicted"/>
<name>A2Q4S2_MEDTR</name>
<sequence length="66" mass="7289">MVSLSSCEAEYIAVSLCACQAVWLMNLIDEIGVEKCEGVNLRIDNISTINLAKNPLYHIGEVSIYK</sequence>
<evidence type="ECO:0008006" key="2">
    <source>
        <dbReference type="Google" id="ProtNLM"/>
    </source>
</evidence>
<accession>A2Q4S2</accession>
<reference evidence="1" key="1">
    <citation type="submission" date="2005-03" db="EMBL/GenBank/DDBJ databases">
        <authorList>
            <person name="Town C.D."/>
        </authorList>
    </citation>
    <scope>NUCLEOTIDE SEQUENCE</scope>
</reference>
<protein>
    <recommendedName>
        <fullName evidence="2">RNA-directed DNA polymerase</fullName>
    </recommendedName>
</protein>
<dbReference type="PANTHER" id="PTHR11439:SF515">
    <property type="entry name" value="GAG-POL POLYPROTEIN"/>
    <property type="match status" value="1"/>
</dbReference>
<dbReference type="EMBL" id="AC157777">
    <property type="protein sequence ID" value="ABN08622.1"/>
    <property type="molecule type" value="Genomic_DNA"/>
</dbReference>
<organism evidence="1">
    <name type="scientific">Medicago truncatula</name>
    <name type="common">Barrel medic</name>
    <name type="synonym">Medicago tribuloides</name>
    <dbReference type="NCBI Taxonomy" id="3880"/>
    <lineage>
        <taxon>Eukaryota</taxon>
        <taxon>Viridiplantae</taxon>
        <taxon>Streptophyta</taxon>
        <taxon>Embryophyta</taxon>
        <taxon>Tracheophyta</taxon>
        <taxon>Spermatophyta</taxon>
        <taxon>Magnoliopsida</taxon>
        <taxon>eudicotyledons</taxon>
        <taxon>Gunneridae</taxon>
        <taxon>Pentapetalae</taxon>
        <taxon>rosids</taxon>
        <taxon>fabids</taxon>
        <taxon>Fabales</taxon>
        <taxon>Fabaceae</taxon>
        <taxon>Papilionoideae</taxon>
        <taxon>50 kb inversion clade</taxon>
        <taxon>NPAAA clade</taxon>
        <taxon>Hologalegina</taxon>
        <taxon>IRL clade</taxon>
        <taxon>Trifolieae</taxon>
        <taxon>Medicago</taxon>
    </lineage>
</organism>